<dbReference type="CDD" id="cd01347">
    <property type="entry name" value="ligand_gated_channel"/>
    <property type="match status" value="1"/>
</dbReference>
<dbReference type="PROSITE" id="PS52016">
    <property type="entry name" value="TONB_DEPENDENT_REC_3"/>
    <property type="match status" value="1"/>
</dbReference>
<dbReference type="SUPFAM" id="SSF56935">
    <property type="entry name" value="Porins"/>
    <property type="match status" value="1"/>
</dbReference>
<organism evidence="1 2">
    <name type="scientific">Aliikangiella maris</name>
    <dbReference type="NCBI Taxonomy" id="3162458"/>
    <lineage>
        <taxon>Bacteria</taxon>
        <taxon>Pseudomonadati</taxon>
        <taxon>Pseudomonadota</taxon>
        <taxon>Gammaproteobacteria</taxon>
        <taxon>Oceanospirillales</taxon>
        <taxon>Pleioneaceae</taxon>
        <taxon>Aliikangiella</taxon>
    </lineage>
</organism>
<gene>
    <name evidence="1" type="ORF">ABVT43_00665</name>
</gene>
<dbReference type="InterPro" id="IPR012910">
    <property type="entry name" value="Plug_dom"/>
</dbReference>
<reference evidence="1 2" key="1">
    <citation type="submission" date="2024-06" db="EMBL/GenBank/DDBJ databases">
        <authorList>
            <person name="Li F."/>
        </authorList>
    </citation>
    <scope>NUCLEOTIDE SEQUENCE [LARGE SCALE GENOMIC DNA]</scope>
    <source>
        <strain evidence="1 2">GXAS 311</strain>
    </source>
</reference>
<dbReference type="Proteomes" id="UP001548189">
    <property type="component" value="Unassembled WGS sequence"/>
</dbReference>
<dbReference type="Pfam" id="PF07715">
    <property type="entry name" value="Plug"/>
    <property type="match status" value="1"/>
</dbReference>
<accession>A0ABV2BPV8</accession>
<dbReference type="PANTHER" id="PTHR30069">
    <property type="entry name" value="TONB-DEPENDENT OUTER MEMBRANE RECEPTOR"/>
    <property type="match status" value="1"/>
</dbReference>
<dbReference type="InterPro" id="IPR037066">
    <property type="entry name" value="Plug_dom_sf"/>
</dbReference>
<dbReference type="Gene3D" id="2.40.170.20">
    <property type="entry name" value="TonB-dependent receptor, beta-barrel domain"/>
    <property type="match status" value="1"/>
</dbReference>
<sequence length="704" mass="78705">MTAKPRSLILFLFIHFILSPISSAQEVSENEYDLADFYGDEEFVSIATGSKKSISKAPAVASVITAKDIRRIGATNLAEVLEQVPGLHVSRSGQNFVPEFWFRGITSTFNPQTLIMINGVSTKSVVRGDNHTVWGQFPIHGIERIEIIRGPGSALYGADAFSGVINIITKGSEEPFNNEAGIMYGSFNTKNIWSNNQFTLADWNFALTTEYIKSKGFEGLIEEDTQTIFDRVAATLNLPAASQAPGFLATSFEALDIWMSANNTWVNLQAGLQKRSDIGTGQGGTEALDKIGRLGNYKKIFKISLNEVEVLPQFSLGGNISYYGSSQEIEKDMVLFPPGAFFGSFPDGFIGNPGWEEETTHATLTATYRQFNQTEISFGAGYDRQNLYKVVEEKNFYPDFSPRPGGIEDVSDTAEVYMPEADRESHFFYTQLISQIAPDWELTAGARYDHYTDFGSTINPRIALVWSSSLNLTTKFLYGKAFRAPAFAESLVVNNPIALGNPTIKPETIDTLEVAFNYNYSPELSLDFNLYHYEIEDFITFILDENGVTATAQNIGKRSGKGFESGLNYHWSESFDISANIAYVNAKDKLLDSKVPDYPDIQFYLNADWHIADKWKWNGQLFYIGERERMPTDPREDLQDYLQFNMVTSYQSADNFLIEFIVANLFDEEICEPSGASTTLGQIQIPNDLPQAGRAVYLRASLQY</sequence>
<evidence type="ECO:0000313" key="2">
    <source>
        <dbReference type="Proteomes" id="UP001548189"/>
    </source>
</evidence>
<keyword evidence="1" id="KW-0675">Receptor</keyword>
<keyword evidence="2" id="KW-1185">Reference proteome</keyword>
<dbReference type="InterPro" id="IPR000531">
    <property type="entry name" value="Beta-barrel_TonB"/>
</dbReference>
<dbReference type="InterPro" id="IPR036942">
    <property type="entry name" value="Beta-barrel_TonB_sf"/>
</dbReference>
<proteinExistence type="predicted"/>
<dbReference type="PANTHER" id="PTHR30069:SF29">
    <property type="entry name" value="HEMOGLOBIN AND HEMOGLOBIN-HAPTOGLOBIN-BINDING PROTEIN 1-RELATED"/>
    <property type="match status" value="1"/>
</dbReference>
<dbReference type="InterPro" id="IPR039426">
    <property type="entry name" value="TonB-dep_rcpt-like"/>
</dbReference>
<protein>
    <submittedName>
        <fullName evidence="1">TonB-dependent receptor</fullName>
    </submittedName>
</protein>
<evidence type="ECO:0000313" key="1">
    <source>
        <dbReference type="EMBL" id="MET1253627.1"/>
    </source>
</evidence>
<comment type="caution">
    <text evidence="1">The sequence shown here is derived from an EMBL/GenBank/DDBJ whole genome shotgun (WGS) entry which is preliminary data.</text>
</comment>
<dbReference type="Gene3D" id="2.170.130.10">
    <property type="entry name" value="TonB-dependent receptor, plug domain"/>
    <property type="match status" value="1"/>
</dbReference>
<name>A0ABV2BPV8_9GAMM</name>
<dbReference type="Pfam" id="PF00593">
    <property type="entry name" value="TonB_dep_Rec_b-barrel"/>
    <property type="match status" value="1"/>
</dbReference>
<dbReference type="EMBL" id="JBEVCJ010000001">
    <property type="protein sequence ID" value="MET1253627.1"/>
    <property type="molecule type" value="Genomic_DNA"/>
</dbReference>